<name>A0AAX4KT84_9TREE</name>
<proteinExistence type="predicted"/>
<organism evidence="2 3">
    <name type="scientific">Kwoniella europaea PYCC6329</name>
    <dbReference type="NCBI Taxonomy" id="1423913"/>
    <lineage>
        <taxon>Eukaryota</taxon>
        <taxon>Fungi</taxon>
        <taxon>Dikarya</taxon>
        <taxon>Basidiomycota</taxon>
        <taxon>Agaricomycotina</taxon>
        <taxon>Tremellomycetes</taxon>
        <taxon>Tremellales</taxon>
        <taxon>Cryptococcaceae</taxon>
        <taxon>Kwoniella</taxon>
    </lineage>
</organism>
<dbReference type="Proteomes" id="UP001358614">
    <property type="component" value="Chromosome 2"/>
</dbReference>
<reference evidence="2 3" key="1">
    <citation type="submission" date="2024-01" db="EMBL/GenBank/DDBJ databases">
        <title>Comparative genomics of Cryptococcus and Kwoniella reveals pathogenesis evolution and contrasting modes of karyotype evolution via chromosome fusion or intercentromeric recombination.</title>
        <authorList>
            <person name="Coelho M.A."/>
            <person name="David-Palma M."/>
            <person name="Shea T."/>
            <person name="Bowers K."/>
            <person name="McGinley-Smith S."/>
            <person name="Mohammad A.W."/>
            <person name="Gnirke A."/>
            <person name="Yurkov A.M."/>
            <person name="Nowrousian M."/>
            <person name="Sun S."/>
            <person name="Cuomo C.A."/>
            <person name="Heitman J."/>
        </authorList>
    </citation>
    <scope>NUCLEOTIDE SEQUENCE [LARGE SCALE GENOMIC DNA]</scope>
    <source>
        <strain evidence="2 3">PYCC6329</strain>
    </source>
</reference>
<feature type="region of interest" description="Disordered" evidence="1">
    <location>
        <begin position="1"/>
        <end position="62"/>
    </location>
</feature>
<sequence length="194" mass="20729">MRVGQQNLKTDYHLSDTGGDTRAPSSSVITRDSLPYTVSEAEAPRNSGPYTSTGSRLSSNSKTSRKIGCTLTRINRAGEPCAKGSILKFDFQAPIYLEDIVGKSQGQSINLPKGYLANTDDLSEEDPKKKVFDAAKTLIDFLSNDDPSEPKGLVDQGYGTGISAVSKVRNPNTGIIGVVVREDGSTISSILKQA</sequence>
<dbReference type="GeneID" id="91105689"/>
<keyword evidence="3" id="KW-1185">Reference proteome</keyword>
<protein>
    <submittedName>
        <fullName evidence="2">Uncharacterized protein</fullName>
    </submittedName>
</protein>
<dbReference type="RefSeq" id="XP_066086742.1">
    <property type="nucleotide sequence ID" value="XM_066230645.1"/>
</dbReference>
<gene>
    <name evidence="2" type="ORF">V865_006888</name>
</gene>
<dbReference type="EMBL" id="CP144090">
    <property type="protein sequence ID" value="WWD08775.1"/>
    <property type="molecule type" value="Genomic_DNA"/>
</dbReference>
<dbReference type="KEGG" id="ker:91105689"/>
<feature type="compositionally biased region" description="Polar residues" evidence="1">
    <location>
        <begin position="48"/>
        <end position="62"/>
    </location>
</feature>
<dbReference type="AlphaFoldDB" id="A0AAX4KT84"/>
<evidence type="ECO:0000256" key="1">
    <source>
        <dbReference type="SAM" id="MobiDB-lite"/>
    </source>
</evidence>
<evidence type="ECO:0000313" key="2">
    <source>
        <dbReference type="EMBL" id="WWD08775.1"/>
    </source>
</evidence>
<accession>A0AAX4KT84</accession>
<evidence type="ECO:0000313" key="3">
    <source>
        <dbReference type="Proteomes" id="UP001358614"/>
    </source>
</evidence>